<comment type="function">
    <text evidence="1">Transcriptional repressor of xylose-utilizing enzymes.</text>
</comment>
<gene>
    <name evidence="4" type="ORF">HMPREF3293_00978</name>
</gene>
<keyword evidence="3" id="KW-0859">Xylose metabolism</keyword>
<dbReference type="CDD" id="cd00090">
    <property type="entry name" value="HTH_ARSR"/>
    <property type="match status" value="1"/>
</dbReference>
<dbReference type="PATRIC" id="fig|626937.4.peg.966"/>
<accession>A0A136Q6D7</accession>
<dbReference type="OrthoDB" id="9796533at2"/>
<dbReference type="PANTHER" id="PTHR18964:SF110">
    <property type="entry name" value="TRANSCRIPTIONAL REGULATOR, XYLR-RELATED"/>
    <property type="match status" value="1"/>
</dbReference>
<dbReference type="Pfam" id="PF00480">
    <property type="entry name" value="ROK"/>
    <property type="match status" value="1"/>
</dbReference>
<dbReference type="Gene3D" id="1.10.10.10">
    <property type="entry name" value="Winged helix-like DNA-binding domain superfamily/Winged helix DNA-binding domain"/>
    <property type="match status" value="1"/>
</dbReference>
<comment type="similarity">
    <text evidence="2">Belongs to the ROK (NagC/XylR) family.</text>
</comment>
<proteinExistence type="inferred from homology"/>
<evidence type="ECO:0000313" key="4">
    <source>
        <dbReference type="EMBL" id="KXK66241.1"/>
    </source>
</evidence>
<keyword evidence="5" id="KW-1185">Reference proteome</keyword>
<dbReference type="InterPro" id="IPR036388">
    <property type="entry name" value="WH-like_DNA-bd_sf"/>
</dbReference>
<evidence type="ECO:0000256" key="3">
    <source>
        <dbReference type="ARBA" id="ARBA00022629"/>
    </source>
</evidence>
<evidence type="ECO:0000256" key="2">
    <source>
        <dbReference type="ARBA" id="ARBA00006479"/>
    </source>
</evidence>
<dbReference type="AlphaFoldDB" id="A0A136Q6D7"/>
<reference evidence="4 5" key="1">
    <citation type="submission" date="2016-02" db="EMBL/GenBank/DDBJ databases">
        <authorList>
            <person name="Wen L."/>
            <person name="He K."/>
            <person name="Yang H."/>
        </authorList>
    </citation>
    <scope>NUCLEOTIDE SEQUENCE [LARGE SCALE GENOMIC DNA]</scope>
    <source>
        <strain evidence="4 5">DSM 22607</strain>
    </source>
</reference>
<evidence type="ECO:0000313" key="5">
    <source>
        <dbReference type="Proteomes" id="UP000070366"/>
    </source>
</evidence>
<dbReference type="InterPro" id="IPR011991">
    <property type="entry name" value="ArsR-like_HTH"/>
</dbReference>
<dbReference type="Proteomes" id="UP000070366">
    <property type="component" value="Unassembled WGS sequence"/>
</dbReference>
<name>A0A136Q6D7_9FIRM</name>
<sequence length="375" mass="41890">MEQGKSGMDIKGMNRKKIYEFLRRSRSVSKQDIVYALQLSLPTVTQNLQELQEKGLLDTAGKIGNTGGRNATAFTFISDAKVAVGIDIQKHRNTIVVVDLDGKVIETLKKKIDFSMTDEYYSKLGEGVREILEKTHTDPQKVLGVGMGVPGLISGDGQEVVYGRILNFTGETCANFSKYIPYRSLLYNDANAAGFAEIWSLHNIKNAFYICLSNNIGGSVLLDNKVYEGDNQRSGEVGHMTVVADGRPCYCGQYGCLETYCSATVLSDTTDGDLGVFFEKLKNGDMESRMLWDSYLRYLSLAVNNLRMLFDCKIIIGGYVGSYIDGYMEQLWEMVRQRNMFEDDPEQFLLPCQYKTEAIAAGAALPFVAEFFEQI</sequence>
<keyword evidence="3" id="KW-0119">Carbohydrate metabolism</keyword>
<dbReference type="Gene3D" id="3.30.420.40">
    <property type="match status" value="2"/>
</dbReference>
<protein>
    <submittedName>
        <fullName evidence="4">ROK family protein</fullName>
    </submittedName>
</protein>
<dbReference type="InterPro" id="IPR043129">
    <property type="entry name" value="ATPase_NBD"/>
</dbReference>
<dbReference type="InterPro" id="IPR036390">
    <property type="entry name" value="WH_DNA-bd_sf"/>
</dbReference>
<dbReference type="InterPro" id="IPR000600">
    <property type="entry name" value="ROK"/>
</dbReference>
<dbReference type="STRING" id="626937.HMPREF3293_00978"/>
<organism evidence="4 5">
    <name type="scientific">Christensenella minuta</name>
    <dbReference type="NCBI Taxonomy" id="626937"/>
    <lineage>
        <taxon>Bacteria</taxon>
        <taxon>Bacillati</taxon>
        <taxon>Bacillota</taxon>
        <taxon>Clostridia</taxon>
        <taxon>Christensenellales</taxon>
        <taxon>Christensenellaceae</taxon>
        <taxon>Christensenella</taxon>
    </lineage>
</organism>
<dbReference type="KEGG" id="cmiu:B1H56_01835"/>
<dbReference type="RefSeq" id="WP_066739727.1">
    <property type="nucleotide sequence ID" value="NZ_CABMOF010000003.1"/>
</dbReference>
<dbReference type="GO" id="GO:0042732">
    <property type="term" value="P:D-xylose metabolic process"/>
    <property type="evidence" value="ECO:0007669"/>
    <property type="project" value="UniProtKB-KW"/>
</dbReference>
<evidence type="ECO:0000256" key="1">
    <source>
        <dbReference type="ARBA" id="ARBA00002486"/>
    </source>
</evidence>
<dbReference type="SUPFAM" id="SSF53067">
    <property type="entry name" value="Actin-like ATPase domain"/>
    <property type="match status" value="1"/>
</dbReference>
<comment type="caution">
    <text evidence="4">The sequence shown here is derived from an EMBL/GenBank/DDBJ whole genome shotgun (WGS) entry which is preliminary data.</text>
</comment>
<dbReference type="PANTHER" id="PTHR18964">
    <property type="entry name" value="ROK (REPRESSOR, ORF, KINASE) FAMILY"/>
    <property type="match status" value="1"/>
</dbReference>
<dbReference type="EMBL" id="LSZW01000047">
    <property type="protein sequence ID" value="KXK66241.1"/>
    <property type="molecule type" value="Genomic_DNA"/>
</dbReference>
<dbReference type="SUPFAM" id="SSF46785">
    <property type="entry name" value="Winged helix' DNA-binding domain"/>
    <property type="match status" value="1"/>
</dbReference>